<sequence length="553" mass="63808">MGSAGIPTSSDSKSRSFESSAAQAKPRQFYVLVPQRKQHPVARRERPAVHNLPDDLLLRIFIFNALYNPNDFVGYRPSKDARRCSQVCRRWRYCSLAAPLLWATSLDLSDPILWLREVIFRTGSCPVDVVAPSPFPLLSKRIFNRPLSLFKLQVTSSDLKYDEQNMVLAMMLFCRSRSFYLSLRNEMCEEELDLPGIAAGVIEMLQTPAPDLRTLCLKLPVPVWDSMSTRLFGAFSSIRHLGLCALSNKVSVTILWLGILRRMESLESLELHYHIYSTRDTVLADPCDVQRVDMLNLQYLRLHGDNQMCNLILQKLWLRPDLDLQVEIADGTDGRYFDALMDDINYKLETLNGVSTQRGFKIDCTSNIFSISTVPVNALSVGKLSVEWLTDDDGHYRQIFDKAVLIMQTACPTITYMQLHVGLYNVALRDPHWASLLQHFPKIQLLSIIEYRTLLRLLPLITYGPADFNSLLLPEIMTLEIAYFEKDDRRRKHELFTYRAREDFLLDFLQWRPTIKKIKLRECFDFPRHLFPNYIVEGDNIGIDSRNMKKIGL</sequence>
<organism evidence="3 4">
    <name type="scientific">Hypholoma sublateritium (strain FD-334 SS-4)</name>
    <dbReference type="NCBI Taxonomy" id="945553"/>
    <lineage>
        <taxon>Eukaryota</taxon>
        <taxon>Fungi</taxon>
        <taxon>Dikarya</taxon>
        <taxon>Basidiomycota</taxon>
        <taxon>Agaricomycotina</taxon>
        <taxon>Agaricomycetes</taxon>
        <taxon>Agaricomycetidae</taxon>
        <taxon>Agaricales</taxon>
        <taxon>Agaricineae</taxon>
        <taxon>Strophariaceae</taxon>
        <taxon>Hypholoma</taxon>
    </lineage>
</organism>
<dbReference type="OrthoDB" id="2884925at2759"/>
<dbReference type="InterPro" id="IPR001810">
    <property type="entry name" value="F-box_dom"/>
</dbReference>
<dbReference type="EMBL" id="KN817595">
    <property type="protein sequence ID" value="KJA17982.1"/>
    <property type="molecule type" value="Genomic_DNA"/>
</dbReference>
<protein>
    <recommendedName>
        <fullName evidence="2">F-box domain-containing protein</fullName>
    </recommendedName>
</protein>
<proteinExistence type="predicted"/>
<evidence type="ECO:0000313" key="3">
    <source>
        <dbReference type="EMBL" id="KJA17982.1"/>
    </source>
</evidence>
<evidence type="ECO:0000256" key="1">
    <source>
        <dbReference type="SAM" id="MobiDB-lite"/>
    </source>
</evidence>
<dbReference type="Gene3D" id="1.20.1280.50">
    <property type="match status" value="1"/>
</dbReference>
<reference evidence="4" key="1">
    <citation type="submission" date="2014-04" db="EMBL/GenBank/DDBJ databases">
        <title>Evolutionary Origins and Diversification of the Mycorrhizal Mutualists.</title>
        <authorList>
            <consortium name="DOE Joint Genome Institute"/>
            <consortium name="Mycorrhizal Genomics Consortium"/>
            <person name="Kohler A."/>
            <person name="Kuo A."/>
            <person name="Nagy L.G."/>
            <person name="Floudas D."/>
            <person name="Copeland A."/>
            <person name="Barry K.W."/>
            <person name="Cichocki N."/>
            <person name="Veneault-Fourrey C."/>
            <person name="LaButti K."/>
            <person name="Lindquist E.A."/>
            <person name="Lipzen A."/>
            <person name="Lundell T."/>
            <person name="Morin E."/>
            <person name="Murat C."/>
            <person name="Riley R."/>
            <person name="Ohm R."/>
            <person name="Sun H."/>
            <person name="Tunlid A."/>
            <person name="Henrissat B."/>
            <person name="Grigoriev I.V."/>
            <person name="Hibbett D.S."/>
            <person name="Martin F."/>
        </authorList>
    </citation>
    <scope>NUCLEOTIDE SEQUENCE [LARGE SCALE GENOMIC DNA]</scope>
    <source>
        <strain evidence="4">FD-334 SS-4</strain>
    </source>
</reference>
<gene>
    <name evidence="3" type="ORF">HYPSUDRAFT_79385</name>
</gene>
<dbReference type="SUPFAM" id="SSF81383">
    <property type="entry name" value="F-box domain"/>
    <property type="match status" value="1"/>
</dbReference>
<dbReference type="InterPro" id="IPR036047">
    <property type="entry name" value="F-box-like_dom_sf"/>
</dbReference>
<evidence type="ECO:0000313" key="4">
    <source>
        <dbReference type="Proteomes" id="UP000054270"/>
    </source>
</evidence>
<evidence type="ECO:0000259" key="2">
    <source>
        <dbReference type="Pfam" id="PF12937"/>
    </source>
</evidence>
<name>A0A0D2KTM0_HYPSF</name>
<dbReference type="Pfam" id="PF12937">
    <property type="entry name" value="F-box-like"/>
    <property type="match status" value="1"/>
</dbReference>
<feature type="region of interest" description="Disordered" evidence="1">
    <location>
        <begin position="1"/>
        <end position="23"/>
    </location>
</feature>
<accession>A0A0D2KTM0</accession>
<dbReference type="AlphaFoldDB" id="A0A0D2KTM0"/>
<keyword evidence="4" id="KW-1185">Reference proteome</keyword>
<feature type="domain" description="F-box" evidence="2">
    <location>
        <begin position="50"/>
        <end position="103"/>
    </location>
</feature>
<dbReference type="Proteomes" id="UP000054270">
    <property type="component" value="Unassembled WGS sequence"/>
</dbReference>